<proteinExistence type="inferred from homology"/>
<feature type="transmembrane region" description="Helical" evidence="7">
    <location>
        <begin position="54"/>
        <end position="76"/>
    </location>
</feature>
<feature type="compositionally biased region" description="Polar residues" evidence="6">
    <location>
        <begin position="311"/>
        <end position="323"/>
    </location>
</feature>
<dbReference type="PANTHER" id="PTHR33048">
    <property type="entry name" value="PTH11-LIKE INTEGRAL MEMBRANE PROTEIN (AFU_ORTHOLOGUE AFUA_5G11245)"/>
    <property type="match status" value="1"/>
</dbReference>
<keyword evidence="4 7" id="KW-0472">Membrane</keyword>
<dbReference type="EMBL" id="JAPDFR010000003">
    <property type="protein sequence ID" value="KAK0388465.1"/>
    <property type="molecule type" value="Genomic_DNA"/>
</dbReference>
<evidence type="ECO:0000256" key="6">
    <source>
        <dbReference type="SAM" id="MobiDB-lite"/>
    </source>
</evidence>
<dbReference type="InterPro" id="IPR049326">
    <property type="entry name" value="Rhodopsin_dom_fungi"/>
</dbReference>
<feature type="domain" description="Rhodopsin" evidence="8">
    <location>
        <begin position="38"/>
        <end position="287"/>
    </location>
</feature>
<name>A0AA39GJE4_SARSR</name>
<dbReference type="PANTHER" id="PTHR33048:SF2">
    <property type="entry name" value="SRPK"/>
    <property type="match status" value="1"/>
</dbReference>
<feature type="transmembrane region" description="Helical" evidence="7">
    <location>
        <begin position="231"/>
        <end position="254"/>
    </location>
</feature>
<dbReference type="Proteomes" id="UP001175261">
    <property type="component" value="Unassembled WGS sequence"/>
</dbReference>
<evidence type="ECO:0000256" key="7">
    <source>
        <dbReference type="SAM" id="Phobius"/>
    </source>
</evidence>
<comment type="caution">
    <text evidence="9">The sequence shown here is derived from an EMBL/GenBank/DDBJ whole genome shotgun (WGS) entry which is preliminary data.</text>
</comment>
<keyword evidence="2 7" id="KW-0812">Transmembrane</keyword>
<evidence type="ECO:0000256" key="1">
    <source>
        <dbReference type="ARBA" id="ARBA00004141"/>
    </source>
</evidence>
<feature type="transmembrane region" description="Helical" evidence="7">
    <location>
        <begin position="148"/>
        <end position="169"/>
    </location>
</feature>
<accession>A0AA39GJE4</accession>
<dbReference type="GO" id="GO:0016020">
    <property type="term" value="C:membrane"/>
    <property type="evidence" value="ECO:0007669"/>
    <property type="project" value="UniProtKB-SubCell"/>
</dbReference>
<keyword evidence="10" id="KW-1185">Reference proteome</keyword>
<gene>
    <name evidence="9" type="ORF">NLU13_4709</name>
</gene>
<feature type="region of interest" description="Disordered" evidence="6">
    <location>
        <begin position="409"/>
        <end position="433"/>
    </location>
</feature>
<evidence type="ECO:0000256" key="5">
    <source>
        <dbReference type="ARBA" id="ARBA00038359"/>
    </source>
</evidence>
<protein>
    <recommendedName>
        <fullName evidence="8">Rhodopsin domain-containing protein</fullName>
    </recommendedName>
</protein>
<reference evidence="9" key="1">
    <citation type="submission" date="2022-10" db="EMBL/GenBank/DDBJ databases">
        <title>Determination and structural analysis of whole genome sequence of Sarocladium strictum F4-1.</title>
        <authorList>
            <person name="Hu L."/>
            <person name="Jiang Y."/>
        </authorList>
    </citation>
    <scope>NUCLEOTIDE SEQUENCE</scope>
    <source>
        <strain evidence="9">F4-1</strain>
    </source>
</reference>
<evidence type="ECO:0000259" key="8">
    <source>
        <dbReference type="Pfam" id="PF20684"/>
    </source>
</evidence>
<organism evidence="9 10">
    <name type="scientific">Sarocladium strictum</name>
    <name type="common">Black bundle disease fungus</name>
    <name type="synonym">Acremonium strictum</name>
    <dbReference type="NCBI Taxonomy" id="5046"/>
    <lineage>
        <taxon>Eukaryota</taxon>
        <taxon>Fungi</taxon>
        <taxon>Dikarya</taxon>
        <taxon>Ascomycota</taxon>
        <taxon>Pezizomycotina</taxon>
        <taxon>Sordariomycetes</taxon>
        <taxon>Hypocreomycetidae</taxon>
        <taxon>Hypocreales</taxon>
        <taxon>Sarocladiaceae</taxon>
        <taxon>Sarocladium</taxon>
    </lineage>
</organism>
<comment type="similarity">
    <text evidence="5">Belongs to the SAT4 family.</text>
</comment>
<dbReference type="InterPro" id="IPR052337">
    <property type="entry name" value="SAT4-like"/>
</dbReference>
<feature type="transmembrane region" description="Helical" evidence="7">
    <location>
        <begin position="114"/>
        <end position="136"/>
    </location>
</feature>
<evidence type="ECO:0000313" key="9">
    <source>
        <dbReference type="EMBL" id="KAK0388465.1"/>
    </source>
</evidence>
<evidence type="ECO:0000256" key="4">
    <source>
        <dbReference type="ARBA" id="ARBA00023136"/>
    </source>
</evidence>
<dbReference type="AlphaFoldDB" id="A0AA39GJE4"/>
<feature type="region of interest" description="Disordered" evidence="6">
    <location>
        <begin position="309"/>
        <end position="345"/>
    </location>
</feature>
<feature type="transmembrane region" description="Helical" evidence="7">
    <location>
        <begin position="25"/>
        <end position="42"/>
    </location>
</feature>
<evidence type="ECO:0000256" key="2">
    <source>
        <dbReference type="ARBA" id="ARBA00022692"/>
    </source>
</evidence>
<feature type="transmembrane region" description="Helical" evidence="7">
    <location>
        <begin position="189"/>
        <end position="211"/>
    </location>
</feature>
<feature type="compositionally biased region" description="Basic and acidic residues" evidence="6">
    <location>
        <begin position="419"/>
        <end position="433"/>
    </location>
</feature>
<evidence type="ECO:0000256" key="3">
    <source>
        <dbReference type="ARBA" id="ARBA00022989"/>
    </source>
</evidence>
<sequence length="433" mass="48281">MALPPPSPEQLEVIMASMHRFNVEAFTLLGVALTVTGLRLYARISSVGFKGLWADDYLVFVAAVLYSTETALAYSVGNYAQGLANNSMSDYSRAHLPSDHPEYQMRVLGSKIQLAGWSVYSTLLWCLKGAMCSFYFRLTRDFEGYRPRLYIGFALIGVTYLVVVLNFFLSCRPFHHMWQISPDPGQFCYPAISPALVWVYLSFNVFTDLYLIAIPMPMLFRAAMPWRKRVWLVALFSLGLFVVMAAILRVVLLVSDPVNGAQLAGSWAVRETFVAVVTTNLPLLFPHAKKVAGPVLSIISTKLGCSGGQATGEQSSADPTTLDSWRGNKSRTSRTTSSNPMSENLCNESAERIVDEVALEHLSQMESMRSAPSYKRSIDEEARIPAIQREVEISIQPKEELEAQREKARAQGSAYTHIWSDRKTVGSKDDEMQ</sequence>
<keyword evidence="3 7" id="KW-1133">Transmembrane helix</keyword>
<dbReference type="Pfam" id="PF20684">
    <property type="entry name" value="Fung_rhodopsin"/>
    <property type="match status" value="1"/>
</dbReference>
<comment type="subcellular location">
    <subcellularLocation>
        <location evidence="1">Membrane</location>
        <topology evidence="1">Multi-pass membrane protein</topology>
    </subcellularLocation>
</comment>
<evidence type="ECO:0000313" key="10">
    <source>
        <dbReference type="Proteomes" id="UP001175261"/>
    </source>
</evidence>